<dbReference type="Pfam" id="PF03417">
    <property type="entry name" value="AAT"/>
    <property type="match status" value="1"/>
</dbReference>
<dbReference type="InterPro" id="IPR047801">
    <property type="entry name" value="Peptidase_C45"/>
</dbReference>
<dbReference type="InterPro" id="IPR047794">
    <property type="entry name" value="C45_proenzyme-like"/>
</dbReference>
<dbReference type="InterPro" id="IPR005079">
    <property type="entry name" value="Peptidase_C45_hydrolase"/>
</dbReference>
<dbReference type="Gene3D" id="3.60.60.10">
    <property type="entry name" value="Penicillin V Acylase, Chain A"/>
    <property type="match status" value="1"/>
</dbReference>
<name>A0A1F4YGS2_9BACT</name>
<gene>
    <name evidence="2" type="ORF">A2876_00835</name>
</gene>
<protein>
    <recommendedName>
        <fullName evidence="1">Peptidase C45 hydrolase domain-containing protein</fullName>
    </recommendedName>
</protein>
<feature type="domain" description="Peptidase C45 hydrolase" evidence="1">
    <location>
        <begin position="92"/>
        <end position="274"/>
    </location>
</feature>
<proteinExistence type="predicted"/>
<dbReference type="EMBL" id="MEXH01000002">
    <property type="protein sequence ID" value="OGC93078.1"/>
    <property type="molecule type" value="Genomic_DNA"/>
</dbReference>
<dbReference type="AlphaFoldDB" id="A0A1F4YGS2"/>
<dbReference type="NCBIfam" id="NF040521">
    <property type="entry name" value="C45_proenzyme"/>
    <property type="match status" value="1"/>
</dbReference>
<reference evidence="2 3" key="1">
    <citation type="journal article" date="2016" name="Nat. Commun.">
        <title>Thousands of microbial genomes shed light on interconnected biogeochemical processes in an aquifer system.</title>
        <authorList>
            <person name="Anantharaman K."/>
            <person name="Brown C.T."/>
            <person name="Hug L.A."/>
            <person name="Sharon I."/>
            <person name="Castelle C.J."/>
            <person name="Probst A.J."/>
            <person name="Thomas B.C."/>
            <person name="Singh A."/>
            <person name="Wilkins M.J."/>
            <person name="Karaoz U."/>
            <person name="Brodie E.L."/>
            <person name="Williams K.H."/>
            <person name="Hubbard S.S."/>
            <person name="Banfield J.F."/>
        </authorList>
    </citation>
    <scope>NUCLEOTIDE SEQUENCE [LARGE SCALE GENOMIC DNA]</scope>
</reference>
<comment type="caution">
    <text evidence="2">The sequence shown here is derived from an EMBL/GenBank/DDBJ whole genome shotgun (WGS) entry which is preliminary data.</text>
</comment>
<sequence>MNHPFLYLEFYGSHAELGHFLGQTFRSEISRRVKKLKILPVDPYIQAAQKAFPEILVEAQSMAQAARVSFADFFLLNCSELSHCTTVFTHLDNQPVVAHNEDSGSDGETSDDLYILKAKIGNTTILGLHYKHQLIGTSVSINNWGLVQCIDNLHPHSQIGVPRNFVARAVLECRSLAQAKQLLSQTPHASGYNHFLIQDDELLNIAVSPQYQEVEQSSGNHFVHTNHFLTPRGLAQEIYQSQESIDRYQKASRLAKDHMTQVETLALLTVCQDSTLARALLFPTQGKILIQNPSSPDPTFTPYFLELG</sequence>
<evidence type="ECO:0000259" key="1">
    <source>
        <dbReference type="Pfam" id="PF03417"/>
    </source>
</evidence>
<organism evidence="2 3">
    <name type="scientific">Candidatus Amesbacteria bacterium RIFCSPHIGHO2_01_FULL_48_32b</name>
    <dbReference type="NCBI Taxonomy" id="1797253"/>
    <lineage>
        <taxon>Bacteria</taxon>
        <taxon>Candidatus Amesiibacteriota</taxon>
    </lineage>
</organism>
<evidence type="ECO:0000313" key="2">
    <source>
        <dbReference type="EMBL" id="OGC93078.1"/>
    </source>
</evidence>
<accession>A0A1F4YGS2</accession>
<evidence type="ECO:0000313" key="3">
    <source>
        <dbReference type="Proteomes" id="UP000178176"/>
    </source>
</evidence>
<dbReference type="PANTHER" id="PTHR34180:SF1">
    <property type="entry name" value="BETA-ALANYL-DOPAMINE_CARCININE HYDROLASE"/>
    <property type="match status" value="1"/>
</dbReference>
<dbReference type="PANTHER" id="PTHR34180">
    <property type="entry name" value="PEPTIDASE C45"/>
    <property type="match status" value="1"/>
</dbReference>
<dbReference type="Proteomes" id="UP000178176">
    <property type="component" value="Unassembled WGS sequence"/>
</dbReference>